<dbReference type="Proteomes" id="UP000824142">
    <property type="component" value="Unassembled WGS sequence"/>
</dbReference>
<organism evidence="1 2">
    <name type="scientific">Candidatus Enterousia avicola</name>
    <dbReference type="NCBI Taxonomy" id="2840787"/>
    <lineage>
        <taxon>Bacteria</taxon>
        <taxon>Pseudomonadati</taxon>
        <taxon>Pseudomonadota</taxon>
        <taxon>Alphaproteobacteria</taxon>
        <taxon>Candidatus Enterousia</taxon>
    </lineage>
</organism>
<accession>A0A9D1MR96</accession>
<comment type="caution">
    <text evidence="1">The sequence shown here is derived from an EMBL/GenBank/DDBJ whole genome shotgun (WGS) entry which is preliminary data.</text>
</comment>
<proteinExistence type="predicted"/>
<gene>
    <name evidence="1" type="ORF">IAC63_01330</name>
</gene>
<evidence type="ECO:0000313" key="2">
    <source>
        <dbReference type="Proteomes" id="UP000824142"/>
    </source>
</evidence>
<reference evidence="1" key="2">
    <citation type="journal article" date="2021" name="PeerJ">
        <title>Extensive microbial diversity within the chicken gut microbiome revealed by metagenomics and culture.</title>
        <authorList>
            <person name="Gilroy R."/>
            <person name="Ravi A."/>
            <person name="Getino M."/>
            <person name="Pursley I."/>
            <person name="Horton D.L."/>
            <person name="Alikhan N.F."/>
            <person name="Baker D."/>
            <person name="Gharbi K."/>
            <person name="Hall N."/>
            <person name="Watson M."/>
            <person name="Adriaenssens E.M."/>
            <person name="Foster-Nyarko E."/>
            <person name="Jarju S."/>
            <person name="Secka A."/>
            <person name="Antonio M."/>
            <person name="Oren A."/>
            <person name="Chaudhuri R.R."/>
            <person name="La Ragione R."/>
            <person name="Hildebrand F."/>
            <person name="Pallen M.J."/>
        </authorList>
    </citation>
    <scope>NUCLEOTIDE SEQUENCE</scope>
    <source>
        <strain evidence="1">CHK136-897</strain>
    </source>
</reference>
<evidence type="ECO:0000313" key="1">
    <source>
        <dbReference type="EMBL" id="HIU65263.1"/>
    </source>
</evidence>
<dbReference type="EMBL" id="DVNO01000009">
    <property type="protein sequence ID" value="HIU65263.1"/>
    <property type="molecule type" value="Genomic_DNA"/>
</dbReference>
<reference evidence="1" key="1">
    <citation type="submission" date="2020-10" db="EMBL/GenBank/DDBJ databases">
        <authorList>
            <person name="Gilroy R."/>
        </authorList>
    </citation>
    <scope>NUCLEOTIDE SEQUENCE</scope>
    <source>
        <strain evidence="1">CHK136-897</strain>
    </source>
</reference>
<dbReference type="AlphaFoldDB" id="A0A9D1MR96"/>
<name>A0A9D1MR96_9PROT</name>
<protein>
    <submittedName>
        <fullName evidence="1">Uncharacterized protein</fullName>
    </submittedName>
</protein>
<sequence length="53" mass="5958">MAAQIKNNANTIIQEIINIAEMLTDADIAIYRMPDGDFAQLPRILENNIQSKI</sequence>